<name>A0A0M9FUP1_LEPPY</name>
<evidence type="ECO:0000313" key="2">
    <source>
        <dbReference type="EMBL" id="KPA76455.1"/>
    </source>
</evidence>
<evidence type="ECO:0000313" key="3">
    <source>
        <dbReference type="Proteomes" id="UP000037923"/>
    </source>
</evidence>
<dbReference type="EMBL" id="LGTL01000020">
    <property type="protein sequence ID" value="KPA76456.1"/>
    <property type="molecule type" value="Genomic_DNA"/>
</dbReference>
<proteinExistence type="predicted"/>
<evidence type="ECO:0000256" key="1">
    <source>
        <dbReference type="SAM" id="MobiDB-lite"/>
    </source>
</evidence>
<feature type="compositionally biased region" description="Basic and acidic residues" evidence="1">
    <location>
        <begin position="463"/>
        <end position="472"/>
    </location>
</feature>
<gene>
    <name evidence="2" type="ORF">ABB37_07776</name>
</gene>
<dbReference type="EMBL" id="LGTL01000020">
    <property type="protein sequence ID" value="KPA76455.1"/>
    <property type="molecule type" value="Genomic_DNA"/>
</dbReference>
<dbReference type="PROSITE" id="PS51450">
    <property type="entry name" value="LRR"/>
    <property type="match status" value="1"/>
</dbReference>
<feature type="region of interest" description="Disordered" evidence="1">
    <location>
        <begin position="782"/>
        <end position="825"/>
    </location>
</feature>
<keyword evidence="3" id="KW-1185">Reference proteome</keyword>
<dbReference type="AlphaFoldDB" id="A0A0M9FUP1"/>
<dbReference type="InterPro" id="IPR001611">
    <property type="entry name" value="Leu-rich_rpt"/>
</dbReference>
<reference evidence="2 3" key="1">
    <citation type="submission" date="2015-07" db="EMBL/GenBank/DDBJ databases">
        <title>High-quality genome of monoxenous trypanosomatid Leptomonas pyrrhocoris.</title>
        <authorList>
            <person name="Flegontov P."/>
            <person name="Butenko A."/>
            <person name="Firsov S."/>
            <person name="Vlcek C."/>
            <person name="Logacheva M.D."/>
            <person name="Field M."/>
            <person name="Filatov D."/>
            <person name="Flegontova O."/>
            <person name="Gerasimov E."/>
            <person name="Jackson A.P."/>
            <person name="Kelly S."/>
            <person name="Opperdoes F."/>
            <person name="O'Reilly A."/>
            <person name="Votypka J."/>
            <person name="Yurchenko V."/>
            <person name="Lukes J."/>
        </authorList>
    </citation>
    <scope>NUCLEOTIDE SEQUENCE [LARGE SCALE GENOMIC DNA]</scope>
    <source>
        <strain evidence="2">H10</strain>
    </source>
</reference>
<dbReference type="SMART" id="SM00368">
    <property type="entry name" value="LRR_RI"/>
    <property type="match status" value="2"/>
</dbReference>
<dbReference type="GeneID" id="26908061"/>
<dbReference type="OrthoDB" id="120976at2759"/>
<dbReference type="Gene3D" id="3.80.10.10">
    <property type="entry name" value="Ribonuclease Inhibitor"/>
    <property type="match status" value="1"/>
</dbReference>
<feature type="compositionally biased region" description="Low complexity" evidence="1">
    <location>
        <begin position="245"/>
        <end position="258"/>
    </location>
</feature>
<feature type="region of interest" description="Disordered" evidence="1">
    <location>
        <begin position="423"/>
        <end position="517"/>
    </location>
</feature>
<feature type="compositionally biased region" description="Polar residues" evidence="1">
    <location>
        <begin position="93"/>
        <end position="102"/>
    </location>
</feature>
<accession>A0A0M9FUP1</accession>
<protein>
    <recommendedName>
        <fullName evidence="4">Leucine-rich repeat protein</fullName>
    </recommendedName>
</protein>
<dbReference type="VEuPathDB" id="TriTrypDB:LpyrH10_20_0990"/>
<dbReference type="InterPro" id="IPR032675">
    <property type="entry name" value="LRR_dom_sf"/>
</dbReference>
<feature type="region of interest" description="Disordered" evidence="1">
    <location>
        <begin position="84"/>
        <end position="103"/>
    </location>
</feature>
<comment type="caution">
    <text evidence="2">The sequence shown here is derived from an EMBL/GenBank/DDBJ whole genome shotgun (WGS) entry which is preliminary data.</text>
</comment>
<dbReference type="RefSeq" id="XP_015654894.1">
    <property type="nucleotide sequence ID" value="XM_015806530.1"/>
</dbReference>
<dbReference type="SUPFAM" id="SSF52047">
    <property type="entry name" value="RNI-like"/>
    <property type="match status" value="1"/>
</dbReference>
<feature type="region of interest" description="Disordered" evidence="1">
    <location>
        <begin position="222"/>
        <end position="325"/>
    </location>
</feature>
<evidence type="ECO:0008006" key="4">
    <source>
        <dbReference type="Google" id="ProtNLM"/>
    </source>
</evidence>
<dbReference type="RefSeq" id="XP_015654895.1">
    <property type="nucleotide sequence ID" value="XM_015806531.1"/>
</dbReference>
<dbReference type="Proteomes" id="UP000037923">
    <property type="component" value="Unassembled WGS sequence"/>
</dbReference>
<dbReference type="OMA" id="NKRYEVY"/>
<sequence length="825" mass="86731">MLKNATSSASEDEAMEYITHSSVASTPLSGLDTIIHSINKRYQVYQKRRTAITPFCTPPADVFLAAPPTPRSILGDSIIAPVSSGGGSGGSGNLSKPSTSQPMPDALAESIVVAHARPAPYWEERELYIVAEDLCCHLNGGVNYRLLCEQYQRALEVLLRLVKEDVALLASSAVEVLPGGTTKVLGKLQALLTESRKMLAEAGINVPPVLSAILDQLPAETDELPFSDTPPAFRSPPPASLMGVNNISSSTSNIIPGGAPAGGSRSPHGRPLSALVPARRQPSPNTTSASEDPCNGHDAPPPPRGPSGGGSRRALPPRPRSTVCTPVTTHIPVHLALSGNAGTTTMTTGAGGAGTRRNTPSSAIIVAPPADGGQVVSADAVDYPGGTQERRSSILRTSLTGMTTPTSALATAAAAPATLAGAYVTRPPSDGPPSSAATARPPLARGEAKKETSKDGAAMAATAEKDDEKEASRAGGSPTPGAPPLAIYDVVAEDGHHSPPSISLEPKEGSSSAADQTPRLRGRLRLLEELYGEHYALDGMTLLTDALGVVFTREYDQGAAQLCQNSFTAFQGDVNAKVLPALKSYDALQLRITELTPLRSAYLASCLLRRVRPNDTVLDRLKRIDQDRTPETLQLGGLHLGDLGTAAVVESVVPRLYRLRTLNLSDNNLHDGALEPLLRSIRFHCALETVDLSRNPITDDGLPFLLRMAQTVPRLSSVILQSSGMTPMAKKMVETEVATPGTYTVSTPLLRRGAPSLSRSTELFHGQSEGGAGIIRPFLAASEPRAPHPPTTHRPPSSLDGPNRWLPKSTARADSLPVKLGHGLR</sequence>
<organism evidence="2 3">
    <name type="scientific">Leptomonas pyrrhocoris</name>
    <name type="common">Firebug parasite</name>
    <dbReference type="NCBI Taxonomy" id="157538"/>
    <lineage>
        <taxon>Eukaryota</taxon>
        <taxon>Discoba</taxon>
        <taxon>Euglenozoa</taxon>
        <taxon>Kinetoplastea</taxon>
        <taxon>Metakinetoplastina</taxon>
        <taxon>Trypanosomatida</taxon>
        <taxon>Trypanosomatidae</taxon>
        <taxon>Leishmaniinae</taxon>
        <taxon>Leptomonas</taxon>
    </lineage>
</organism>
<dbReference type="Pfam" id="PF13516">
    <property type="entry name" value="LRR_6"/>
    <property type="match status" value="2"/>
</dbReference>